<sequence length="196" mass="21929">MKHLMLLSFLTVFSISAKCQLDRNYWLVGGAGSFYTYNEQSVNTVTNMPVSGKLTEINITGNVGYFLFDKFAVGIRPGINSIKSHGANSASVLTEVTKIYVGPFARYYFLNKEKPFNILVDGSYQFGSLANFGKGTTQNASIMTGTELFFNNSVGLEFLLGYLYQKNIKDETQNAYKHIKKGFYVSIGFQIHLIKD</sequence>
<name>A0A562SAP6_9BACT</name>
<reference evidence="1 2" key="1">
    <citation type="journal article" date="2015" name="Stand. Genomic Sci.">
        <title>Genomic Encyclopedia of Bacterial and Archaeal Type Strains, Phase III: the genomes of soil and plant-associated and newly described type strains.</title>
        <authorList>
            <person name="Whitman W.B."/>
            <person name="Woyke T."/>
            <person name="Klenk H.P."/>
            <person name="Zhou Y."/>
            <person name="Lilburn T.G."/>
            <person name="Beck B.J."/>
            <person name="De Vos P."/>
            <person name="Vandamme P."/>
            <person name="Eisen J.A."/>
            <person name="Garrity G."/>
            <person name="Hugenholtz P."/>
            <person name="Kyrpides N.C."/>
        </authorList>
    </citation>
    <scope>NUCLEOTIDE SEQUENCE [LARGE SCALE GENOMIC DNA]</scope>
    <source>
        <strain evidence="1 2">CGMCC 1.7271</strain>
    </source>
</reference>
<evidence type="ECO:0000313" key="1">
    <source>
        <dbReference type="EMBL" id="TWI78349.1"/>
    </source>
</evidence>
<organism evidence="1 2">
    <name type="scientific">Lacibacter cauensis</name>
    <dbReference type="NCBI Taxonomy" id="510947"/>
    <lineage>
        <taxon>Bacteria</taxon>
        <taxon>Pseudomonadati</taxon>
        <taxon>Bacteroidota</taxon>
        <taxon>Chitinophagia</taxon>
        <taxon>Chitinophagales</taxon>
        <taxon>Chitinophagaceae</taxon>
        <taxon>Lacibacter</taxon>
    </lineage>
</organism>
<dbReference type="AlphaFoldDB" id="A0A562SAP6"/>
<keyword evidence="2" id="KW-1185">Reference proteome</keyword>
<dbReference type="Proteomes" id="UP000316167">
    <property type="component" value="Unassembled WGS sequence"/>
</dbReference>
<gene>
    <name evidence="1" type="ORF">IQ13_4033</name>
</gene>
<dbReference type="RefSeq" id="WP_144888498.1">
    <property type="nucleotide sequence ID" value="NZ_VLLE01000007.1"/>
</dbReference>
<protein>
    <submittedName>
        <fullName evidence="1">Outer membrane protein</fullName>
    </submittedName>
</protein>
<dbReference type="EMBL" id="VLLE01000007">
    <property type="protein sequence ID" value="TWI78349.1"/>
    <property type="molecule type" value="Genomic_DNA"/>
</dbReference>
<proteinExistence type="predicted"/>
<accession>A0A562SAP6</accession>
<evidence type="ECO:0000313" key="2">
    <source>
        <dbReference type="Proteomes" id="UP000316167"/>
    </source>
</evidence>
<comment type="caution">
    <text evidence="1">The sequence shown here is derived from an EMBL/GenBank/DDBJ whole genome shotgun (WGS) entry which is preliminary data.</text>
</comment>
<dbReference type="OrthoDB" id="945117at2"/>